<dbReference type="AlphaFoldDB" id="A0A0D9Y686"/>
<proteinExistence type="predicted"/>
<evidence type="ECO:0000256" key="1">
    <source>
        <dbReference type="SAM" id="MobiDB-lite"/>
    </source>
</evidence>
<dbReference type="SUPFAM" id="SSF52540">
    <property type="entry name" value="P-loop containing nucleoside triphosphate hydrolases"/>
    <property type="match status" value="1"/>
</dbReference>
<organism evidence="2">
    <name type="scientific">Oryza glumipatula</name>
    <dbReference type="NCBI Taxonomy" id="40148"/>
    <lineage>
        <taxon>Eukaryota</taxon>
        <taxon>Viridiplantae</taxon>
        <taxon>Streptophyta</taxon>
        <taxon>Embryophyta</taxon>
        <taxon>Tracheophyta</taxon>
        <taxon>Spermatophyta</taxon>
        <taxon>Magnoliopsida</taxon>
        <taxon>Liliopsida</taxon>
        <taxon>Poales</taxon>
        <taxon>Poaceae</taxon>
        <taxon>BOP clade</taxon>
        <taxon>Oryzoideae</taxon>
        <taxon>Oryzeae</taxon>
        <taxon>Oryzinae</taxon>
        <taxon>Oryza</taxon>
    </lineage>
</organism>
<dbReference type="PANTHER" id="PTHR33377:SF54">
    <property type="entry name" value="OS01G0256300 PROTEIN"/>
    <property type="match status" value="1"/>
</dbReference>
<reference evidence="2" key="1">
    <citation type="submission" date="2013-08" db="EMBL/GenBank/DDBJ databases">
        <title>Oryza genome evolution.</title>
        <authorList>
            <person name="Wing R.A."/>
            <person name="Panaud O."/>
            <person name="Oliveira A.C."/>
        </authorList>
    </citation>
    <scope>NUCLEOTIDE SEQUENCE</scope>
</reference>
<dbReference type="EnsemblPlants" id="OGLUM01G11210.1">
    <property type="protein sequence ID" value="OGLUM01G11210.1"/>
    <property type="gene ID" value="OGLUM01G11210"/>
</dbReference>
<dbReference type="Proteomes" id="UP000026961">
    <property type="component" value="Chromosome 1"/>
</dbReference>
<feature type="compositionally biased region" description="Basic residues" evidence="1">
    <location>
        <begin position="495"/>
        <end position="504"/>
    </location>
</feature>
<reference evidence="2" key="2">
    <citation type="submission" date="2015-04" db="UniProtKB">
        <authorList>
            <consortium name="EnsemblPlants"/>
        </authorList>
    </citation>
    <scope>IDENTIFICATION</scope>
</reference>
<dbReference type="PANTHER" id="PTHR33377">
    <property type="entry name" value="OS10G0134700 PROTEIN-RELATED"/>
    <property type="match status" value="1"/>
</dbReference>
<dbReference type="HOGENOM" id="CLU_001090_4_0_1"/>
<reference evidence="2" key="3">
    <citation type="submission" date="2018-05" db="EMBL/GenBank/DDBJ databases">
        <title>OgluRS3 (Oryza glumaepatula Reference Sequence Version 3).</title>
        <authorList>
            <person name="Zhang J."/>
            <person name="Kudrna D."/>
            <person name="Lee S."/>
            <person name="Talag J."/>
            <person name="Welchert J."/>
            <person name="Wing R.A."/>
        </authorList>
    </citation>
    <scope>NUCLEOTIDE SEQUENCE [LARGE SCALE GENOMIC DNA]</scope>
</reference>
<dbReference type="InterPro" id="IPR027417">
    <property type="entry name" value="P-loop_NTPase"/>
</dbReference>
<evidence type="ECO:0000313" key="2">
    <source>
        <dbReference type="EnsemblPlants" id="OGLUM01G11210.1"/>
    </source>
</evidence>
<name>A0A0D9Y686_9ORYZ</name>
<keyword evidence="3" id="KW-1185">Reference proteome</keyword>
<evidence type="ECO:0008006" key="4">
    <source>
        <dbReference type="Google" id="ProtNLM"/>
    </source>
</evidence>
<protein>
    <recommendedName>
        <fullName evidence="4">Rx N-terminal domain-containing protein</fullName>
    </recommendedName>
</protein>
<dbReference type="eggNOG" id="KOG4658">
    <property type="taxonomic scope" value="Eukaryota"/>
</dbReference>
<feature type="region of interest" description="Disordered" evidence="1">
    <location>
        <begin position="478"/>
        <end position="504"/>
    </location>
</feature>
<dbReference type="Gramene" id="OGLUM01G11210.1">
    <property type="protein sequence ID" value="OGLUM01G11210.1"/>
    <property type="gene ID" value="OGLUM01G11210"/>
</dbReference>
<sequence length="504" mass="55950">MDALLSAVASDLVGRLVSFLIGKCQESPAGTRLQRALLRTRVILEEAERRQVTSLAMLMQLRQLRWEMCRAAYVLDALTIRAAATATRRRRRLRKPPLLGLSDSWGWGGGASNGTVVENLEAALGGARELVVLLGGYPRLSRQPYSSYLFMERCMFGRQMEMEQIVDFLLRPSCSLAGDPNPGILPVVGGPEVGKRTLVEHVCIDERVRQYFAKIHRLSSDDLMAAGDDDEHRSFGIDPSSRSLVVVDVVGHVEEEPWGRLCSSVRRENGDSKVVIICRTTEHAARLGTAPRPVTLDNLRRPEVWYMFRVLAFGGADPEDRPELVAIAAELFEGFPGYSMFAAELFEGTPGCAMIASVNTLAAALRTDMTARSWRRIARVLGDAQVGREHGPVKDDLYYMCRPSMNAPHCLLYDRRKLPTTTRTPAASTTPAVTMQDLLTGRVVPGVDTPLFDVLVWRSSIPPYCSYVATCDTGRRPFQRRKPSGNLDHGECLNKKKRPMYNGS</sequence>
<accession>A0A0D9Y686</accession>
<evidence type="ECO:0000313" key="3">
    <source>
        <dbReference type="Proteomes" id="UP000026961"/>
    </source>
</evidence>